<dbReference type="GO" id="GO:0061709">
    <property type="term" value="P:reticulophagy"/>
    <property type="evidence" value="ECO:0007669"/>
    <property type="project" value="TreeGrafter"/>
</dbReference>
<evidence type="ECO:0000256" key="7">
    <source>
        <dbReference type="ARBA" id="ARBA00023136"/>
    </source>
</evidence>
<keyword evidence="7" id="KW-0472">Membrane</keyword>
<dbReference type="EMBL" id="LT598467">
    <property type="protein sequence ID" value="SCU97945.1"/>
    <property type="molecule type" value="Genomic_DNA"/>
</dbReference>
<dbReference type="GO" id="GO:0005769">
    <property type="term" value="C:early endosome"/>
    <property type="evidence" value="ECO:0007669"/>
    <property type="project" value="TreeGrafter"/>
</dbReference>
<dbReference type="PROSITE" id="PS50195">
    <property type="entry name" value="PX"/>
    <property type="match status" value="1"/>
</dbReference>
<dbReference type="GO" id="GO:0000422">
    <property type="term" value="P:autophagy of mitochondrion"/>
    <property type="evidence" value="ECO:0007669"/>
    <property type="project" value="TreeGrafter"/>
</dbReference>
<sequence>MPDSTELPRDPASGPDSPRDSTRNPAQDSPVCSHLSILVSDPQKQRADQVKASSSYVTYQISTKIDNRPNPAHRRRQLHIADKSKKPTDIIVVHRRYSDFVLLHTVLTQDHPSCIVPPLPDKKVLQYIAGDRFGHSFTQKRCHSLQNFLRRISEHPVLSQSRMLETFLVSSDWDAYRRTLSGTLVANKEEVSDALMNAFKTVHNQSEEFTEIKEKSEKLDHNVSKIDKIFHRVVKRQEAISDDFGKFSQSLRELQELVSDGSESDKALCAKVKTFNEGISQLSYGLRDVSKYLDYEYIVDLKDMEHYIDNVKQTIKLKDQKQIDYEELNDYLTKSINEKNNLVSGYGGSNYFASKLEELAGINQEVARRDKISKLETKIGSLTTEVENAKEVADAFEREVLKEVNIFEGIKTKELKSSLTALADNQIEFYQKMVDTWSKVEQGL</sequence>
<evidence type="ECO:0000259" key="12">
    <source>
        <dbReference type="PROSITE" id="PS50195"/>
    </source>
</evidence>
<dbReference type="InterPro" id="IPR027267">
    <property type="entry name" value="AH/BAR_dom_sf"/>
</dbReference>
<dbReference type="GO" id="GO:0032456">
    <property type="term" value="P:endocytic recycling"/>
    <property type="evidence" value="ECO:0007669"/>
    <property type="project" value="TreeGrafter"/>
</dbReference>
<keyword evidence="5" id="KW-0963">Cytoplasm</keyword>
<gene>
    <name evidence="13" type="ORF">LAMI_0F12222G</name>
</gene>
<evidence type="ECO:0000256" key="10">
    <source>
        <dbReference type="SAM" id="Coils"/>
    </source>
</evidence>
<accession>A0A1G4K2S9</accession>
<feature type="domain" description="PX" evidence="12">
    <location>
        <begin position="37"/>
        <end position="175"/>
    </location>
</feature>
<evidence type="ECO:0000256" key="3">
    <source>
        <dbReference type="ARBA" id="ARBA00010883"/>
    </source>
</evidence>
<dbReference type="STRING" id="1230905.A0A1G4K2S9"/>
<evidence type="ECO:0000313" key="13">
    <source>
        <dbReference type="EMBL" id="SCU97945.1"/>
    </source>
</evidence>
<dbReference type="GO" id="GO:0000407">
    <property type="term" value="C:phagophore assembly site"/>
    <property type="evidence" value="ECO:0007669"/>
    <property type="project" value="TreeGrafter"/>
</dbReference>
<dbReference type="OrthoDB" id="205639at2759"/>
<dbReference type="GO" id="GO:0034727">
    <property type="term" value="P:piecemeal microautophagy of the nucleus"/>
    <property type="evidence" value="ECO:0007669"/>
    <property type="project" value="TreeGrafter"/>
</dbReference>
<keyword evidence="10" id="KW-0175">Coiled coil</keyword>
<dbReference type="SUPFAM" id="SSF103657">
    <property type="entry name" value="BAR/IMD domain-like"/>
    <property type="match status" value="1"/>
</dbReference>
<evidence type="ECO:0000256" key="11">
    <source>
        <dbReference type="SAM" id="MobiDB-lite"/>
    </source>
</evidence>
<protein>
    <recommendedName>
        <fullName evidence="8">Sorting nexin-4</fullName>
    </recommendedName>
    <alternativeName>
        <fullName evidence="9">Autophagy-related protein 24</fullName>
    </alternativeName>
</protein>
<evidence type="ECO:0000313" key="14">
    <source>
        <dbReference type="Proteomes" id="UP000191024"/>
    </source>
</evidence>
<feature type="region of interest" description="Disordered" evidence="11">
    <location>
        <begin position="1"/>
        <end position="31"/>
    </location>
</feature>
<dbReference type="SMART" id="SM00312">
    <property type="entry name" value="PX"/>
    <property type="match status" value="1"/>
</dbReference>
<keyword evidence="14" id="KW-1185">Reference proteome</keyword>
<keyword evidence="6" id="KW-0446">Lipid-binding</keyword>
<dbReference type="Gene3D" id="1.20.1270.60">
    <property type="entry name" value="Arfaptin homology (AH) domain/BAR domain"/>
    <property type="match status" value="1"/>
</dbReference>
<dbReference type="Proteomes" id="UP000191024">
    <property type="component" value="Chromosome F"/>
</dbReference>
<dbReference type="InterPro" id="IPR001683">
    <property type="entry name" value="PX_dom"/>
</dbReference>
<keyword evidence="4" id="KW-0813">Transport</keyword>
<organism evidence="13 14">
    <name type="scientific">Lachancea mirantina</name>
    <dbReference type="NCBI Taxonomy" id="1230905"/>
    <lineage>
        <taxon>Eukaryota</taxon>
        <taxon>Fungi</taxon>
        <taxon>Dikarya</taxon>
        <taxon>Ascomycota</taxon>
        <taxon>Saccharomycotina</taxon>
        <taxon>Saccharomycetes</taxon>
        <taxon>Saccharomycetales</taxon>
        <taxon>Saccharomycetaceae</taxon>
        <taxon>Lachancea</taxon>
    </lineage>
</organism>
<dbReference type="PANTHER" id="PTHR45949:SF2">
    <property type="entry name" value="SORTING NEXIN-4"/>
    <property type="match status" value="1"/>
</dbReference>
<evidence type="ECO:0000256" key="8">
    <source>
        <dbReference type="ARBA" id="ARBA00040748"/>
    </source>
</evidence>
<dbReference type="CDD" id="cd07628">
    <property type="entry name" value="BAR_Atg24p"/>
    <property type="match status" value="1"/>
</dbReference>
<comment type="subcellular location">
    <subcellularLocation>
        <location evidence="2">Cytoplasm</location>
    </subcellularLocation>
    <subcellularLocation>
        <location evidence="1">Endomembrane system</location>
        <topology evidence="1">Peripheral membrane protein</topology>
    </subcellularLocation>
</comment>
<dbReference type="Pfam" id="PF00787">
    <property type="entry name" value="PX"/>
    <property type="match status" value="1"/>
</dbReference>
<comment type="similarity">
    <text evidence="3">Belongs to the sorting nexin family.</text>
</comment>
<dbReference type="PANTHER" id="PTHR45949">
    <property type="entry name" value="SORTING NEXIN-4"/>
    <property type="match status" value="1"/>
</dbReference>
<dbReference type="SUPFAM" id="SSF64268">
    <property type="entry name" value="PX domain"/>
    <property type="match status" value="1"/>
</dbReference>
<dbReference type="GO" id="GO:0015031">
    <property type="term" value="P:protein transport"/>
    <property type="evidence" value="ECO:0007669"/>
    <property type="project" value="TreeGrafter"/>
</dbReference>
<dbReference type="Gene3D" id="3.30.1520.10">
    <property type="entry name" value="Phox-like domain"/>
    <property type="match status" value="1"/>
</dbReference>
<evidence type="ECO:0000256" key="6">
    <source>
        <dbReference type="ARBA" id="ARBA00023121"/>
    </source>
</evidence>
<dbReference type="GO" id="GO:0032266">
    <property type="term" value="F:phosphatidylinositol-3-phosphate binding"/>
    <property type="evidence" value="ECO:0007669"/>
    <property type="project" value="UniProtKB-ARBA"/>
</dbReference>
<dbReference type="AlphaFoldDB" id="A0A1G4K2S9"/>
<dbReference type="InterPro" id="IPR036871">
    <property type="entry name" value="PX_dom_sf"/>
</dbReference>
<evidence type="ECO:0000256" key="5">
    <source>
        <dbReference type="ARBA" id="ARBA00022490"/>
    </source>
</evidence>
<feature type="coiled-coil region" evidence="10">
    <location>
        <begin position="372"/>
        <end position="399"/>
    </location>
</feature>
<proteinExistence type="inferred from homology"/>
<evidence type="ECO:0000256" key="1">
    <source>
        <dbReference type="ARBA" id="ARBA00004184"/>
    </source>
</evidence>
<evidence type="ECO:0000256" key="4">
    <source>
        <dbReference type="ARBA" id="ARBA00022448"/>
    </source>
</evidence>
<reference evidence="14" key="1">
    <citation type="submission" date="2016-03" db="EMBL/GenBank/DDBJ databases">
        <authorList>
            <person name="Devillers H."/>
        </authorList>
    </citation>
    <scope>NUCLEOTIDE SEQUENCE [LARGE SCALE GENOMIC DNA]</scope>
</reference>
<evidence type="ECO:0000256" key="2">
    <source>
        <dbReference type="ARBA" id="ARBA00004496"/>
    </source>
</evidence>
<evidence type="ECO:0000256" key="9">
    <source>
        <dbReference type="ARBA" id="ARBA00041273"/>
    </source>
</evidence>
<name>A0A1G4K2S9_9SACH</name>